<protein>
    <recommendedName>
        <fullName evidence="1">Hydantoinase B/oxoprolinase domain-containing protein</fullName>
    </recommendedName>
</protein>
<dbReference type="KEGG" id="sbae:DSM104329_00020"/>
<accession>A0A9E6XSS6</accession>
<dbReference type="EMBL" id="CP087164">
    <property type="protein sequence ID" value="UGS33655.1"/>
    <property type="molecule type" value="Genomic_DNA"/>
</dbReference>
<dbReference type="Pfam" id="PF08882">
    <property type="entry name" value="Acetone_carb_G"/>
    <property type="match status" value="1"/>
</dbReference>
<dbReference type="AlphaFoldDB" id="A0A9E6XSS6"/>
<dbReference type="PANTHER" id="PTHR11365">
    <property type="entry name" value="5-OXOPROLINASE RELATED"/>
    <property type="match status" value="1"/>
</dbReference>
<evidence type="ECO:0000313" key="3">
    <source>
        <dbReference type="Proteomes" id="UP001162834"/>
    </source>
</evidence>
<dbReference type="GO" id="GO:0006749">
    <property type="term" value="P:glutathione metabolic process"/>
    <property type="evidence" value="ECO:0007669"/>
    <property type="project" value="TreeGrafter"/>
</dbReference>
<sequence>MTVVARPGLPDVTADGAELGVDLYAVDDLDAAMDAVDPVTYEVLRNRVSQINEEQGTTMMHVSGSPIAAFAGDFNMVIADEIGSVVTVGPYVQWHGVILDAMIKRVLTSRGVSPGVRPGDIYICNDPYEGAGHMNDLAVMAPLFVDGKLFAWTASMLHHADVGGINGGSFCVDATEPAHEPTPFPYVRIVEEGRMREDLEQLWRRQSRMPDSTSLDLRAQIAGNNVAHSRLRELIDRYGADLVHTVMKRTMRDAERLFRERIREIPDGTFRHVQIVDKDRAGDTHLYKVQLNLIKEGDTLTFNTEGTDPQSGILSCTFGAFRAAMMTPLLPYLCFDIPWATGGILRAVRFETEPGTLVDCEYPALVSCATSSGVFFAMDVAQQCVNRMLLTHPTLRREVVGHHYANWAFTMMSGTNQHNDPMVALLMDPMASGIGARSYKDGVDSGGSVCCPRAKTPMVEVNESLYPMLYLYRREAVDGGGAGRYRGGTGVEFAYALHNSPDDMGHLMFTHGVTLPAPNGIGGGHPGGAIEYVMNRHASHRELFARGEMPTDIMDVAGAIEYPEFKGNDRQGRDDLYATVVTGSGGFGDPLEREAARVALDVANGHVSRAVAESVYGVTLTDSGAVDEVATTERRDAVRAERLACDLGPVASVPVVSSDPTRAPYSEALEIVAAQSGAVIACERCHHVLCSATENYKTYTRQRATPVSDLPRGTDPARYGMTDTAELRQYFCPSCAVQFEAEIAMTGDPSLHAVELDVAALQLAS</sequence>
<evidence type="ECO:0000259" key="1">
    <source>
        <dbReference type="Pfam" id="PF02538"/>
    </source>
</evidence>
<dbReference type="InterPro" id="IPR016750">
    <property type="entry name" value="Aceto_COase_bsu/gsu"/>
</dbReference>
<proteinExistence type="predicted"/>
<reference evidence="2" key="1">
    <citation type="journal article" date="2022" name="Int. J. Syst. Evol. Microbiol.">
        <title>Pseudomonas aegrilactucae sp. nov. and Pseudomonas morbosilactucae sp. nov., pathogens causing bacterial rot of lettuce in Japan.</title>
        <authorList>
            <person name="Sawada H."/>
            <person name="Fujikawa T."/>
            <person name="Satou M."/>
        </authorList>
    </citation>
    <scope>NUCLEOTIDE SEQUENCE</scope>
    <source>
        <strain evidence="2">0166_1</strain>
    </source>
</reference>
<keyword evidence="3" id="KW-1185">Reference proteome</keyword>
<dbReference type="GO" id="GO:0017168">
    <property type="term" value="F:5-oxoprolinase (ATP-hydrolyzing) activity"/>
    <property type="evidence" value="ECO:0007669"/>
    <property type="project" value="TreeGrafter"/>
</dbReference>
<organism evidence="2 3">
    <name type="scientific">Capillimicrobium parvum</name>
    <dbReference type="NCBI Taxonomy" id="2884022"/>
    <lineage>
        <taxon>Bacteria</taxon>
        <taxon>Bacillati</taxon>
        <taxon>Actinomycetota</taxon>
        <taxon>Thermoleophilia</taxon>
        <taxon>Solirubrobacterales</taxon>
        <taxon>Capillimicrobiaceae</taxon>
        <taxon>Capillimicrobium</taxon>
    </lineage>
</organism>
<gene>
    <name evidence="2" type="ORF">DSM104329_00020</name>
</gene>
<feature type="domain" description="Hydantoinase B/oxoprolinase" evidence="1">
    <location>
        <begin position="37"/>
        <end position="590"/>
    </location>
</feature>
<dbReference type="InterPro" id="IPR003692">
    <property type="entry name" value="Hydantoinase_B"/>
</dbReference>
<dbReference type="RefSeq" id="WP_259313352.1">
    <property type="nucleotide sequence ID" value="NZ_CP087164.1"/>
</dbReference>
<dbReference type="Pfam" id="PF02538">
    <property type="entry name" value="Hydantoinase_B"/>
    <property type="match status" value="1"/>
</dbReference>
<dbReference type="Proteomes" id="UP001162834">
    <property type="component" value="Chromosome"/>
</dbReference>
<dbReference type="InterPro" id="IPR045079">
    <property type="entry name" value="Oxoprolinase-like"/>
</dbReference>
<dbReference type="GO" id="GO:0005829">
    <property type="term" value="C:cytosol"/>
    <property type="evidence" value="ECO:0007669"/>
    <property type="project" value="TreeGrafter"/>
</dbReference>
<evidence type="ECO:0000313" key="2">
    <source>
        <dbReference type="EMBL" id="UGS33655.1"/>
    </source>
</evidence>
<dbReference type="PANTHER" id="PTHR11365:SF23">
    <property type="entry name" value="HYPOTHETICAL 5-OXOPROLINASE (EUROFUNG)-RELATED"/>
    <property type="match status" value="1"/>
</dbReference>
<name>A0A9E6XSS6_9ACTN</name>